<accession>A0A9P5TU77</accession>
<dbReference type="Proteomes" id="UP000724874">
    <property type="component" value="Unassembled WGS sequence"/>
</dbReference>
<dbReference type="InterPro" id="IPR020904">
    <property type="entry name" value="Sc_DH/Rdtase_CS"/>
</dbReference>
<keyword evidence="2" id="KW-0521">NADP</keyword>
<dbReference type="EMBL" id="JADNYJ010000002">
    <property type="protein sequence ID" value="KAF8912852.1"/>
    <property type="molecule type" value="Genomic_DNA"/>
</dbReference>
<sequence length="270" mass="30074">MPSVDDSKCILVTGATSGIGRALALALAKLPSHPRVIGTGRRKERLEELNKIDGIHGVPLDLNTDLDTLKKSTEDLIIRFPDLDTVILNAGIQREVHFKKPQEINLPDLIEEIGVNYTSNVAFITYVLPHFLKLSAQGRPSFIVTVTSGLAILPGSFVPNYSASKAALHNFSLSLRAQLHDTNVHVLELIPPLVESELHDVSGTTEILSKFWMPLDDFTKEAVQGFRKGDHNIPVGVTWKDSFEKYEQGKEEAVLEMQKRMESVWTRERS</sequence>
<dbReference type="OrthoDB" id="37659at2759"/>
<dbReference type="PANTHER" id="PTHR43669:SF11">
    <property type="entry name" value="SHORT-CHAIN DEHYDROGENASE_OXIDOREDUCTASE"/>
    <property type="match status" value="1"/>
</dbReference>
<organism evidence="4 5">
    <name type="scientific">Gymnopilus junonius</name>
    <name type="common">Spectacular rustgill mushroom</name>
    <name type="synonym">Gymnopilus spectabilis subsp. junonius</name>
    <dbReference type="NCBI Taxonomy" id="109634"/>
    <lineage>
        <taxon>Eukaryota</taxon>
        <taxon>Fungi</taxon>
        <taxon>Dikarya</taxon>
        <taxon>Basidiomycota</taxon>
        <taxon>Agaricomycotina</taxon>
        <taxon>Agaricomycetes</taxon>
        <taxon>Agaricomycetidae</taxon>
        <taxon>Agaricales</taxon>
        <taxon>Agaricineae</taxon>
        <taxon>Hymenogastraceae</taxon>
        <taxon>Gymnopilus</taxon>
    </lineage>
</organism>
<dbReference type="InterPro" id="IPR002347">
    <property type="entry name" value="SDR_fam"/>
</dbReference>
<dbReference type="AlphaFoldDB" id="A0A9P5TU77"/>
<proteinExistence type="inferred from homology"/>
<gene>
    <name evidence="4" type="ORF">CPB84DRAFT_1759673</name>
</gene>
<dbReference type="PRINTS" id="PR00081">
    <property type="entry name" value="GDHRDH"/>
</dbReference>
<evidence type="ECO:0000313" key="5">
    <source>
        <dbReference type="Proteomes" id="UP000724874"/>
    </source>
</evidence>
<dbReference type="SUPFAM" id="SSF51735">
    <property type="entry name" value="NAD(P)-binding Rossmann-fold domains"/>
    <property type="match status" value="1"/>
</dbReference>
<dbReference type="InterPro" id="IPR036291">
    <property type="entry name" value="NAD(P)-bd_dom_sf"/>
</dbReference>
<dbReference type="Gene3D" id="3.40.50.720">
    <property type="entry name" value="NAD(P)-binding Rossmann-like Domain"/>
    <property type="match status" value="1"/>
</dbReference>
<dbReference type="PANTHER" id="PTHR43669">
    <property type="entry name" value="5-KETO-D-GLUCONATE 5-REDUCTASE"/>
    <property type="match status" value="1"/>
</dbReference>
<evidence type="ECO:0000256" key="1">
    <source>
        <dbReference type="ARBA" id="ARBA00006484"/>
    </source>
</evidence>
<keyword evidence="5" id="KW-1185">Reference proteome</keyword>
<dbReference type="Pfam" id="PF00106">
    <property type="entry name" value="adh_short"/>
    <property type="match status" value="1"/>
</dbReference>
<comment type="caution">
    <text evidence="4">The sequence shown here is derived from an EMBL/GenBank/DDBJ whole genome shotgun (WGS) entry which is preliminary data.</text>
</comment>
<protein>
    <recommendedName>
        <fullName evidence="6">NAD(P)-binding protein</fullName>
    </recommendedName>
</protein>
<comment type="similarity">
    <text evidence="1">Belongs to the short-chain dehydrogenases/reductases (SDR) family.</text>
</comment>
<evidence type="ECO:0008006" key="6">
    <source>
        <dbReference type="Google" id="ProtNLM"/>
    </source>
</evidence>
<evidence type="ECO:0000256" key="2">
    <source>
        <dbReference type="ARBA" id="ARBA00022857"/>
    </source>
</evidence>
<reference evidence="4" key="1">
    <citation type="submission" date="2020-11" db="EMBL/GenBank/DDBJ databases">
        <authorList>
            <consortium name="DOE Joint Genome Institute"/>
            <person name="Ahrendt S."/>
            <person name="Riley R."/>
            <person name="Andreopoulos W."/>
            <person name="LaButti K."/>
            <person name="Pangilinan J."/>
            <person name="Ruiz-duenas F.J."/>
            <person name="Barrasa J.M."/>
            <person name="Sanchez-Garcia M."/>
            <person name="Camarero S."/>
            <person name="Miyauchi S."/>
            <person name="Serrano A."/>
            <person name="Linde D."/>
            <person name="Babiker R."/>
            <person name="Drula E."/>
            <person name="Ayuso-Fernandez I."/>
            <person name="Pacheco R."/>
            <person name="Padilla G."/>
            <person name="Ferreira P."/>
            <person name="Barriuso J."/>
            <person name="Kellner H."/>
            <person name="Castanera R."/>
            <person name="Alfaro M."/>
            <person name="Ramirez L."/>
            <person name="Pisabarro A.G."/>
            <person name="Kuo A."/>
            <person name="Tritt A."/>
            <person name="Lipzen A."/>
            <person name="He G."/>
            <person name="Yan M."/>
            <person name="Ng V."/>
            <person name="Cullen D."/>
            <person name="Martin F."/>
            <person name="Rosso M.-N."/>
            <person name="Henrissat B."/>
            <person name="Hibbett D."/>
            <person name="Martinez A.T."/>
            <person name="Grigoriev I.V."/>
        </authorList>
    </citation>
    <scope>NUCLEOTIDE SEQUENCE</scope>
    <source>
        <strain evidence="4">AH 44721</strain>
    </source>
</reference>
<keyword evidence="3" id="KW-0560">Oxidoreductase</keyword>
<name>A0A9P5TU77_GYMJU</name>
<evidence type="ECO:0000313" key="4">
    <source>
        <dbReference type="EMBL" id="KAF8912852.1"/>
    </source>
</evidence>
<dbReference type="GO" id="GO:0016491">
    <property type="term" value="F:oxidoreductase activity"/>
    <property type="evidence" value="ECO:0007669"/>
    <property type="project" value="UniProtKB-KW"/>
</dbReference>
<dbReference type="PROSITE" id="PS00061">
    <property type="entry name" value="ADH_SHORT"/>
    <property type="match status" value="1"/>
</dbReference>
<evidence type="ECO:0000256" key="3">
    <source>
        <dbReference type="ARBA" id="ARBA00023002"/>
    </source>
</evidence>